<evidence type="ECO:0000313" key="13">
    <source>
        <dbReference type="EMBL" id="KAA5531986.1"/>
    </source>
</evidence>
<organism evidence="13 14">
    <name type="scientific">Paenimyroides baculatum</name>
    <dbReference type="NCBI Taxonomy" id="2608000"/>
    <lineage>
        <taxon>Bacteria</taxon>
        <taxon>Pseudomonadati</taxon>
        <taxon>Bacteroidota</taxon>
        <taxon>Flavobacteriia</taxon>
        <taxon>Flavobacteriales</taxon>
        <taxon>Flavobacteriaceae</taxon>
        <taxon>Paenimyroides</taxon>
    </lineage>
</organism>
<dbReference type="PANTHER" id="PTHR42878">
    <property type="entry name" value="TWO-COMPONENT HISTIDINE KINASE"/>
    <property type="match status" value="1"/>
</dbReference>
<dbReference type="Pfam" id="PF02518">
    <property type="entry name" value="HATPase_c"/>
    <property type="match status" value="1"/>
</dbReference>
<gene>
    <name evidence="13" type="ORF">F0460_14050</name>
</gene>
<dbReference type="InterPro" id="IPR004358">
    <property type="entry name" value="Sig_transdc_His_kin-like_C"/>
</dbReference>
<dbReference type="Proteomes" id="UP000325141">
    <property type="component" value="Unassembled WGS sequence"/>
</dbReference>
<comment type="catalytic activity">
    <reaction evidence="1">
        <text>ATP + protein L-histidine = ADP + protein N-phospho-L-histidine.</text>
        <dbReference type="EC" id="2.7.13.3"/>
    </reaction>
</comment>
<evidence type="ECO:0000256" key="8">
    <source>
        <dbReference type="ARBA" id="ARBA00022840"/>
    </source>
</evidence>
<dbReference type="InterPro" id="IPR036097">
    <property type="entry name" value="HisK_dim/P_sf"/>
</dbReference>
<evidence type="ECO:0000256" key="5">
    <source>
        <dbReference type="ARBA" id="ARBA00022679"/>
    </source>
</evidence>
<dbReference type="GO" id="GO:0030295">
    <property type="term" value="F:protein kinase activator activity"/>
    <property type="evidence" value="ECO:0007669"/>
    <property type="project" value="TreeGrafter"/>
</dbReference>
<dbReference type="InterPro" id="IPR003661">
    <property type="entry name" value="HisK_dim/P_dom"/>
</dbReference>
<dbReference type="SMART" id="SM00387">
    <property type="entry name" value="HATPase_c"/>
    <property type="match status" value="1"/>
</dbReference>
<keyword evidence="9" id="KW-0902">Two-component regulatory system</keyword>
<dbReference type="AlphaFoldDB" id="A0A5M6CA44"/>
<keyword evidence="6" id="KW-0547">Nucleotide-binding</keyword>
<dbReference type="CDD" id="cd00082">
    <property type="entry name" value="HisKA"/>
    <property type="match status" value="1"/>
</dbReference>
<feature type="transmembrane region" description="Helical" evidence="10">
    <location>
        <begin position="7"/>
        <end position="28"/>
    </location>
</feature>
<dbReference type="Pfam" id="PF00512">
    <property type="entry name" value="HisKA"/>
    <property type="match status" value="1"/>
</dbReference>
<keyword evidence="8" id="KW-0067">ATP-binding</keyword>
<dbReference type="InterPro" id="IPR050351">
    <property type="entry name" value="BphY/WalK/GraS-like"/>
</dbReference>
<evidence type="ECO:0000256" key="3">
    <source>
        <dbReference type="ARBA" id="ARBA00012438"/>
    </source>
</evidence>
<keyword evidence="10" id="KW-0812">Transmembrane</keyword>
<evidence type="ECO:0000313" key="14">
    <source>
        <dbReference type="Proteomes" id="UP000325141"/>
    </source>
</evidence>
<dbReference type="SMART" id="SM00304">
    <property type="entry name" value="HAMP"/>
    <property type="match status" value="1"/>
</dbReference>
<evidence type="ECO:0000256" key="6">
    <source>
        <dbReference type="ARBA" id="ARBA00022741"/>
    </source>
</evidence>
<evidence type="ECO:0000256" key="9">
    <source>
        <dbReference type="ARBA" id="ARBA00023012"/>
    </source>
</evidence>
<feature type="domain" description="HAMP" evidence="12">
    <location>
        <begin position="175"/>
        <end position="230"/>
    </location>
</feature>
<dbReference type="GO" id="GO:0000156">
    <property type="term" value="F:phosphorelay response regulator activity"/>
    <property type="evidence" value="ECO:0007669"/>
    <property type="project" value="TreeGrafter"/>
</dbReference>
<dbReference type="GO" id="GO:0007234">
    <property type="term" value="P:osmosensory signaling via phosphorelay pathway"/>
    <property type="evidence" value="ECO:0007669"/>
    <property type="project" value="TreeGrafter"/>
</dbReference>
<comment type="caution">
    <text evidence="13">The sequence shown here is derived from an EMBL/GenBank/DDBJ whole genome shotgun (WGS) entry which is preliminary data.</text>
</comment>
<dbReference type="Gene3D" id="1.10.287.130">
    <property type="match status" value="1"/>
</dbReference>
<dbReference type="InterPro" id="IPR005467">
    <property type="entry name" value="His_kinase_dom"/>
</dbReference>
<keyword evidence="5" id="KW-0808">Transferase</keyword>
<name>A0A5M6CA44_9FLAO</name>
<dbReference type="RefSeq" id="WP_150014327.1">
    <property type="nucleotide sequence ID" value="NZ_VWSG01000013.1"/>
</dbReference>
<dbReference type="PANTHER" id="PTHR42878:SF7">
    <property type="entry name" value="SENSOR HISTIDINE KINASE GLRK"/>
    <property type="match status" value="1"/>
</dbReference>
<proteinExistence type="predicted"/>
<dbReference type="EC" id="2.7.13.3" evidence="3"/>
<sequence length="458" mass="52634">MKTYSKTVLTIVLIFVVYTLIFTGYIYYSFSNFAFEDFYKRLELRAGTIATMQLGEPEESLKVKETYENFLENLPKQKYYILPIENNQIVGEIPQEVPSKVVRNTLKSKAFNYNNADLFYSGLIYEDAKKNKYVVVVSAENYFYTHHIIYLRNLLITSLVFSLLLIFVISHFVLRTLIRPVKSIIKDVNKIGSENLHLRLEVSDAKHKDPISELKYTFNDMLNRIETSFETQKNFISNASHELNTPLTSIIGEADLILSKERSIPEYEKALTNILLEAEKLEEKTKALLFLARTGYTENTKRFDKVRVDELLMEVQQNLSRVNKNLKIKMDFSLLPESPEKLKIKGNEQLLHLAISNIISNASKYSDNNEVYLALGATEQSVVIIIKDKGIGIPESEMPYIFDPYFRASNTFNYEGYGIGLPLSRNIIKMHNGELLIKSVEKSGTTVQIILPTGNYKL</sequence>
<evidence type="ECO:0000259" key="12">
    <source>
        <dbReference type="PROSITE" id="PS50885"/>
    </source>
</evidence>
<keyword evidence="10" id="KW-0472">Membrane</keyword>
<dbReference type="EMBL" id="VWSG01000013">
    <property type="protein sequence ID" value="KAA5531986.1"/>
    <property type="molecule type" value="Genomic_DNA"/>
</dbReference>
<dbReference type="GO" id="GO:0016020">
    <property type="term" value="C:membrane"/>
    <property type="evidence" value="ECO:0007669"/>
    <property type="project" value="UniProtKB-SubCell"/>
</dbReference>
<evidence type="ECO:0000256" key="4">
    <source>
        <dbReference type="ARBA" id="ARBA00022553"/>
    </source>
</evidence>
<evidence type="ECO:0000256" key="10">
    <source>
        <dbReference type="SAM" id="Phobius"/>
    </source>
</evidence>
<comment type="subcellular location">
    <subcellularLocation>
        <location evidence="2">Membrane</location>
    </subcellularLocation>
</comment>
<reference evidence="13 14" key="1">
    <citation type="submission" date="2019-09" db="EMBL/GenBank/DDBJ databases">
        <title>Genome sequence and assembly of Flavobacterium sp.</title>
        <authorList>
            <person name="Chhetri G."/>
        </authorList>
    </citation>
    <scope>NUCLEOTIDE SEQUENCE [LARGE SCALE GENOMIC DNA]</scope>
    <source>
        <strain evidence="13 14">SNL9</strain>
    </source>
</reference>
<evidence type="ECO:0000256" key="1">
    <source>
        <dbReference type="ARBA" id="ARBA00000085"/>
    </source>
</evidence>
<keyword evidence="14" id="KW-1185">Reference proteome</keyword>
<dbReference type="InterPro" id="IPR036890">
    <property type="entry name" value="HATPase_C_sf"/>
</dbReference>
<accession>A0A5M6CA44</accession>
<dbReference type="SUPFAM" id="SSF47384">
    <property type="entry name" value="Homodimeric domain of signal transducing histidine kinase"/>
    <property type="match status" value="1"/>
</dbReference>
<dbReference type="InterPro" id="IPR003660">
    <property type="entry name" value="HAMP_dom"/>
</dbReference>
<dbReference type="SMART" id="SM00388">
    <property type="entry name" value="HisKA"/>
    <property type="match status" value="1"/>
</dbReference>
<keyword evidence="4" id="KW-0597">Phosphoprotein</keyword>
<dbReference type="PROSITE" id="PS50885">
    <property type="entry name" value="HAMP"/>
    <property type="match status" value="1"/>
</dbReference>
<evidence type="ECO:0000256" key="2">
    <source>
        <dbReference type="ARBA" id="ARBA00004370"/>
    </source>
</evidence>
<dbReference type="GO" id="GO:0000155">
    <property type="term" value="F:phosphorelay sensor kinase activity"/>
    <property type="evidence" value="ECO:0007669"/>
    <property type="project" value="InterPro"/>
</dbReference>
<evidence type="ECO:0000259" key="11">
    <source>
        <dbReference type="PROSITE" id="PS50109"/>
    </source>
</evidence>
<feature type="transmembrane region" description="Helical" evidence="10">
    <location>
        <begin position="154"/>
        <end position="174"/>
    </location>
</feature>
<dbReference type="Gene3D" id="3.30.565.10">
    <property type="entry name" value="Histidine kinase-like ATPase, C-terminal domain"/>
    <property type="match status" value="1"/>
</dbReference>
<keyword evidence="10" id="KW-1133">Transmembrane helix</keyword>
<dbReference type="PRINTS" id="PR00344">
    <property type="entry name" value="BCTRLSENSOR"/>
</dbReference>
<dbReference type="PROSITE" id="PS50109">
    <property type="entry name" value="HIS_KIN"/>
    <property type="match status" value="1"/>
</dbReference>
<dbReference type="InterPro" id="IPR003594">
    <property type="entry name" value="HATPase_dom"/>
</dbReference>
<dbReference type="SUPFAM" id="SSF55874">
    <property type="entry name" value="ATPase domain of HSP90 chaperone/DNA topoisomerase II/histidine kinase"/>
    <property type="match status" value="1"/>
</dbReference>
<dbReference type="GO" id="GO:0005524">
    <property type="term" value="F:ATP binding"/>
    <property type="evidence" value="ECO:0007669"/>
    <property type="project" value="UniProtKB-KW"/>
</dbReference>
<feature type="domain" description="Histidine kinase" evidence="11">
    <location>
        <begin position="238"/>
        <end position="455"/>
    </location>
</feature>
<evidence type="ECO:0000256" key="7">
    <source>
        <dbReference type="ARBA" id="ARBA00022777"/>
    </source>
</evidence>
<dbReference type="CDD" id="cd06225">
    <property type="entry name" value="HAMP"/>
    <property type="match status" value="1"/>
</dbReference>
<keyword evidence="7" id="KW-0418">Kinase</keyword>
<protein>
    <recommendedName>
        <fullName evidence="3">histidine kinase</fullName>
        <ecNumber evidence="3">2.7.13.3</ecNumber>
    </recommendedName>
</protein>
<dbReference type="Gene3D" id="6.10.340.10">
    <property type="match status" value="1"/>
</dbReference>